<keyword evidence="1" id="KW-0472">Membrane</keyword>
<feature type="transmembrane region" description="Helical" evidence="1">
    <location>
        <begin position="412"/>
        <end position="430"/>
    </location>
</feature>
<feature type="transmembrane region" description="Helical" evidence="1">
    <location>
        <begin position="442"/>
        <end position="465"/>
    </location>
</feature>
<organism evidence="3 4">
    <name type="scientific">Planococcus salinus</name>
    <dbReference type="NCBI Taxonomy" id="1848460"/>
    <lineage>
        <taxon>Bacteria</taxon>
        <taxon>Bacillati</taxon>
        <taxon>Bacillota</taxon>
        <taxon>Bacilli</taxon>
        <taxon>Bacillales</taxon>
        <taxon>Caryophanaceae</taxon>
        <taxon>Planococcus</taxon>
    </lineage>
</organism>
<dbReference type="AlphaFoldDB" id="A0A3M8PBC9"/>
<dbReference type="SUPFAM" id="SSF109604">
    <property type="entry name" value="HD-domain/PDEase-like"/>
    <property type="match status" value="1"/>
</dbReference>
<dbReference type="Proteomes" id="UP000275473">
    <property type="component" value="Unassembled WGS sequence"/>
</dbReference>
<keyword evidence="3" id="KW-0378">Hydrolase</keyword>
<sequence>MRQWMRNIYINTGYKAFAIALALLTGLILYAFLYSSVKSDTYNPQLFQLSEETIRSAKTVEDPVKTEQERERAAAEVSPSYHFNDEIAGNQAAVIESLFGYVQEAKEMADQEDGADMSMMVTELQENLRLMETSENGLRLTDEMLRALLSIPDGAIENVQEELTEIVESRLGNPIREEQLSNARNGVEQEVRESDKIPSSVLQAAVSIVRFGLIPNETVNEELTKAQAEQARASIEPTRILKGQVLVQEGQVIDKEIYRQLELAGMTEEQTTLKPLAGLGLFVLLAMLLLLLVTQRYESKERNKRLALMVIALVLVISLALMQLISAVSDNFDTVIAFLFPTAMAGMIMRLLTNERLAVLVTFLIAASAGMMLEGGYAATLQMDIALYILFGGLTGIYLIEQDDRRLQLLQTSLAVAIVNVLFIGFYILVGQSQYDWSEIAFYLTAAVVSGLLSGALTIGLLPFFETAFGLLSTMRLIELSNPNHPLLKKILTETPGTYHHSVMVANLADAACEAVGANGLLARVGCYYHDIGKTELPQYFIENQFNGANPHDSLPPEESRDIILAHGRRGAEMLREYKMPKEIVDIAAQHHGTSLLKYFYHKAKERNPAVAEQSYRYEGPKPQTKEIAIICIADSLEAAVRSMKEPTTEKIKNLVAAIIEDKLKDGQFDECDLTMKELKKIKAIMCETLNGIFHSRIEYPKEQIDGRKQHAFD</sequence>
<dbReference type="InterPro" id="IPR006674">
    <property type="entry name" value="HD_domain"/>
</dbReference>
<evidence type="ECO:0000256" key="1">
    <source>
        <dbReference type="SAM" id="Phobius"/>
    </source>
</evidence>
<dbReference type="SMART" id="SM00471">
    <property type="entry name" value="HDc"/>
    <property type="match status" value="1"/>
</dbReference>
<evidence type="ECO:0000313" key="4">
    <source>
        <dbReference type="Proteomes" id="UP000275473"/>
    </source>
</evidence>
<feature type="transmembrane region" description="Helical" evidence="1">
    <location>
        <begin position="334"/>
        <end position="352"/>
    </location>
</feature>
<feature type="transmembrane region" description="Helical" evidence="1">
    <location>
        <begin position="12"/>
        <end position="33"/>
    </location>
</feature>
<dbReference type="InterPro" id="IPR003607">
    <property type="entry name" value="HD/PDEase_dom"/>
</dbReference>
<reference evidence="3 4" key="1">
    <citation type="journal article" date="2018" name="Int. J. Syst. Evol. Microbiol.">
        <title>Planococcus salinus sp. nov., a moderately halophilic bacterium isolated from a saline-alkali soil.</title>
        <authorList>
            <person name="Gan L."/>
        </authorList>
    </citation>
    <scope>NUCLEOTIDE SEQUENCE [LARGE SCALE GENOMIC DNA]</scope>
    <source>
        <strain evidence="3 4">LCB217</strain>
    </source>
</reference>
<comment type="caution">
    <text evidence="3">The sequence shown here is derived from an EMBL/GenBank/DDBJ whole genome shotgun (WGS) entry which is preliminary data.</text>
</comment>
<accession>A0A3M8PBC9</accession>
<dbReference type="CDD" id="cd00077">
    <property type="entry name" value="HDc"/>
    <property type="match status" value="1"/>
</dbReference>
<protein>
    <submittedName>
        <fullName evidence="3">HD family phosphohydrolase</fullName>
    </submittedName>
</protein>
<dbReference type="Pfam" id="PF01966">
    <property type="entry name" value="HD"/>
    <property type="match status" value="1"/>
</dbReference>
<evidence type="ECO:0000259" key="2">
    <source>
        <dbReference type="SMART" id="SM00471"/>
    </source>
</evidence>
<dbReference type="EMBL" id="RIAX01000001">
    <property type="protein sequence ID" value="RNF41018.1"/>
    <property type="molecule type" value="Genomic_DNA"/>
</dbReference>
<dbReference type="Pfam" id="PF07698">
    <property type="entry name" value="7TM-7TMR_HD"/>
    <property type="match status" value="1"/>
</dbReference>
<feature type="domain" description="HD/PDEase" evidence="2">
    <location>
        <begin position="494"/>
        <end position="649"/>
    </location>
</feature>
<dbReference type="Gene3D" id="1.10.3210.10">
    <property type="entry name" value="Hypothetical protein af1432"/>
    <property type="match status" value="1"/>
</dbReference>
<dbReference type="InterPro" id="IPR011621">
    <property type="entry name" value="Metal-dep_PHydrolase_7TM_intra"/>
</dbReference>
<dbReference type="PANTHER" id="PTHR36442">
    <property type="entry name" value="CYCLIC-DI-AMP PHOSPHODIESTERASE PGPH"/>
    <property type="match status" value="1"/>
</dbReference>
<dbReference type="Pfam" id="PF07697">
    <property type="entry name" value="7TMR-HDED"/>
    <property type="match status" value="1"/>
</dbReference>
<evidence type="ECO:0000313" key="3">
    <source>
        <dbReference type="EMBL" id="RNF41018.1"/>
    </source>
</evidence>
<keyword evidence="1" id="KW-1133">Transmembrane helix</keyword>
<feature type="transmembrane region" description="Helical" evidence="1">
    <location>
        <begin position="276"/>
        <end position="294"/>
    </location>
</feature>
<dbReference type="RefSeq" id="WP_123163767.1">
    <property type="nucleotide sequence ID" value="NZ_RIAX01000001.1"/>
</dbReference>
<gene>
    <name evidence="3" type="ORF">EEX84_01305</name>
</gene>
<dbReference type="PANTHER" id="PTHR36442:SF1">
    <property type="entry name" value="CYCLIC-DI-AMP PHOSPHODIESTERASE PGPH"/>
    <property type="match status" value="1"/>
</dbReference>
<keyword evidence="1" id="KW-0812">Transmembrane</keyword>
<feature type="transmembrane region" description="Helical" evidence="1">
    <location>
        <begin position="359"/>
        <end position="379"/>
    </location>
</feature>
<dbReference type="InterPro" id="IPR052722">
    <property type="entry name" value="PgpH_phosphodiesterase"/>
</dbReference>
<proteinExistence type="predicted"/>
<dbReference type="OrthoDB" id="9806952at2"/>
<dbReference type="InterPro" id="IPR011624">
    <property type="entry name" value="Metal-dep_PHydrolase_7TM_extra"/>
</dbReference>
<name>A0A3M8PBC9_9BACL</name>
<dbReference type="InterPro" id="IPR006675">
    <property type="entry name" value="HDIG_dom"/>
</dbReference>
<feature type="transmembrane region" description="Helical" evidence="1">
    <location>
        <begin position="306"/>
        <end position="328"/>
    </location>
</feature>
<dbReference type="NCBIfam" id="TIGR00277">
    <property type="entry name" value="HDIG"/>
    <property type="match status" value="1"/>
</dbReference>
<keyword evidence="4" id="KW-1185">Reference proteome</keyword>
<dbReference type="GO" id="GO:0016787">
    <property type="term" value="F:hydrolase activity"/>
    <property type="evidence" value="ECO:0007669"/>
    <property type="project" value="UniProtKB-KW"/>
</dbReference>